<keyword evidence="1" id="KW-1133">Transmembrane helix</keyword>
<feature type="transmembrane region" description="Helical" evidence="1">
    <location>
        <begin position="229"/>
        <end position="248"/>
    </location>
</feature>
<proteinExistence type="predicted"/>
<feature type="signal peptide" evidence="2">
    <location>
        <begin position="1"/>
        <end position="24"/>
    </location>
</feature>
<keyword evidence="2" id="KW-0732">Signal</keyword>
<name>A0A8W8M9F8_MAGGI</name>
<keyword evidence="1" id="KW-0812">Transmembrane</keyword>
<protein>
    <submittedName>
        <fullName evidence="3">Uncharacterized protein</fullName>
    </submittedName>
</protein>
<evidence type="ECO:0000256" key="1">
    <source>
        <dbReference type="SAM" id="Phobius"/>
    </source>
</evidence>
<dbReference type="EnsemblMetazoa" id="G32399.1">
    <property type="protein sequence ID" value="G32399.1:cds"/>
    <property type="gene ID" value="G32399"/>
</dbReference>
<feature type="chain" id="PRO_5036501662" evidence="2">
    <location>
        <begin position="25"/>
        <end position="256"/>
    </location>
</feature>
<keyword evidence="1" id="KW-0472">Membrane</keyword>
<evidence type="ECO:0000256" key="2">
    <source>
        <dbReference type="SAM" id="SignalP"/>
    </source>
</evidence>
<organism evidence="3 4">
    <name type="scientific">Magallana gigas</name>
    <name type="common">Pacific oyster</name>
    <name type="synonym">Crassostrea gigas</name>
    <dbReference type="NCBI Taxonomy" id="29159"/>
    <lineage>
        <taxon>Eukaryota</taxon>
        <taxon>Metazoa</taxon>
        <taxon>Spiralia</taxon>
        <taxon>Lophotrochozoa</taxon>
        <taxon>Mollusca</taxon>
        <taxon>Bivalvia</taxon>
        <taxon>Autobranchia</taxon>
        <taxon>Pteriomorphia</taxon>
        <taxon>Ostreida</taxon>
        <taxon>Ostreoidea</taxon>
        <taxon>Ostreidae</taxon>
        <taxon>Magallana</taxon>
    </lineage>
</organism>
<dbReference type="AlphaFoldDB" id="A0A8W8M9F8"/>
<keyword evidence="4" id="KW-1185">Reference proteome</keyword>
<evidence type="ECO:0000313" key="4">
    <source>
        <dbReference type="Proteomes" id="UP000005408"/>
    </source>
</evidence>
<sequence>MLTKPPMKWNVVLIGIIVFSGTSSYACDDGRFWGHCQRNELCVCIKNNWYQTTTSEIKKVDSTIESFSLICSCPNTDTNQAVDCLYNFLYTSDSTTLTATVNHETTFMTASENTVKNQATTVGKTIMNWLSTTLSSTEKPGSTFIKASIGHTFQNHPTSGAMCPCSCEYFDKIEYWSQEANQIKQYNELSQELAQIKNILKMETKNLTAYLNTKKSVGDKRPSSRATGYVGGVILVLILCCLVLLDILKCSHLKNM</sequence>
<evidence type="ECO:0000313" key="3">
    <source>
        <dbReference type="EnsemblMetazoa" id="G32399.1:cds"/>
    </source>
</evidence>
<reference evidence="3" key="1">
    <citation type="submission" date="2022-08" db="UniProtKB">
        <authorList>
            <consortium name="EnsemblMetazoa"/>
        </authorList>
    </citation>
    <scope>IDENTIFICATION</scope>
    <source>
        <strain evidence="3">05x7-T-G4-1.051#20</strain>
    </source>
</reference>
<accession>A0A8W8M9F8</accession>
<dbReference type="PROSITE" id="PS51257">
    <property type="entry name" value="PROKAR_LIPOPROTEIN"/>
    <property type="match status" value="1"/>
</dbReference>
<dbReference type="Proteomes" id="UP000005408">
    <property type="component" value="Unassembled WGS sequence"/>
</dbReference>